<accession>A0AAD7XNW2</accession>
<feature type="binding site" evidence="5">
    <location>
        <position position="292"/>
    </location>
    <ligand>
        <name>a divalent metal cation</name>
        <dbReference type="ChEBI" id="CHEBI:60240"/>
    </ligand>
</feature>
<feature type="binding site" evidence="4">
    <location>
        <position position="512"/>
    </location>
    <ligand>
        <name>(S)-malate</name>
        <dbReference type="ChEBI" id="CHEBI:15589"/>
    </ligand>
</feature>
<dbReference type="SMART" id="SM00919">
    <property type="entry name" value="Malic_M"/>
    <property type="match status" value="1"/>
</dbReference>
<dbReference type="Gene3D" id="3.40.50.10380">
    <property type="entry name" value="Malic enzyme, N-terminal domain"/>
    <property type="match status" value="1"/>
</dbReference>
<organism evidence="8 9">
    <name type="scientific">Chrysophaeum taylorii</name>
    <dbReference type="NCBI Taxonomy" id="2483200"/>
    <lineage>
        <taxon>Eukaryota</taxon>
        <taxon>Sar</taxon>
        <taxon>Stramenopiles</taxon>
        <taxon>Ochrophyta</taxon>
        <taxon>Pelagophyceae</taxon>
        <taxon>Pelagomonadales</taxon>
        <taxon>Pelagomonadaceae</taxon>
        <taxon>Chrysophaeum</taxon>
    </lineage>
</organism>
<feature type="domain" description="Malic enzyme N-terminal" evidence="7">
    <location>
        <begin position="127"/>
        <end position="307"/>
    </location>
</feature>
<evidence type="ECO:0000256" key="4">
    <source>
        <dbReference type="PIRSR" id="PIRSR000106-2"/>
    </source>
</evidence>
<feature type="binding site" evidence="5">
    <location>
        <position position="293"/>
    </location>
    <ligand>
        <name>a divalent metal cation</name>
        <dbReference type="ChEBI" id="CHEBI:60240"/>
    </ligand>
</feature>
<dbReference type="InterPro" id="IPR012302">
    <property type="entry name" value="Malic_NAD-bd"/>
</dbReference>
<dbReference type="EMBL" id="JAQMWT010000230">
    <property type="protein sequence ID" value="KAJ8607169.1"/>
    <property type="molecule type" value="Genomic_DNA"/>
</dbReference>
<evidence type="ECO:0000313" key="9">
    <source>
        <dbReference type="Proteomes" id="UP001230188"/>
    </source>
</evidence>
<dbReference type="PIRSF" id="PIRSF000106">
    <property type="entry name" value="ME"/>
    <property type="match status" value="1"/>
</dbReference>
<dbReference type="PANTHER" id="PTHR23406">
    <property type="entry name" value="MALIC ENZYME-RELATED"/>
    <property type="match status" value="1"/>
</dbReference>
<evidence type="ECO:0000256" key="1">
    <source>
        <dbReference type="ARBA" id="ARBA00008785"/>
    </source>
</evidence>
<sequence length="618" mass="67682">MIGAAGGRRFLSSSSGAGWKRKSALLDRATQAGYGAEAAVMRDQEKEPYRFRKALRVPAERRGIEILNDPLYNKGTGFEEGERDRLGLRGLVPPAVLTMEQQLLKIMAAVRALPDDLSKHTYLTDLHDRNATLFHRVVVRHIEELAPLIYTPTVGRACQLFETMFRRPRGMYFTRNDVGHMAAMTANWPAKDVRVVVVTDGSRILGLGDLGSNGMGIPIGKLALYCAAGGIAPHRVLPVVVDVGTDNRELLEDPFYLGVREPRLTGDEYFAVVDEFVRAIYARWPDVLVQFEDFSSRVAKPLLDRYRDHRLCFNDDVQGTGATVVAGALAALRLQEQHLRDQTIVVCGAGSAGVGCANALYDAVVRGGGLSRDQAALNFHILDEKGLIARDGGDDWDDLTRDQQFFGSDFKHPNLVRGTSLVRVIETVKPTMLLGLTTVRGLFDREVVDAFSANCPLPRPILMPLSNPTANAEATAKQVYEWTDGKAIFASGSPFDPVTLDDGRTLVPSQCNNFFIFPGLGLGATLAKATRVSDAMLHAASLACAAAVTQQELDRGQVFPSVSRIRDVSKAVALAVIRAARDEGLNRLAPLPRDLDAYVTSKMYYPFYVPLYQSPYGS</sequence>
<dbReference type="Proteomes" id="UP001230188">
    <property type="component" value="Unassembled WGS sequence"/>
</dbReference>
<feature type="binding site" evidence="4">
    <location>
        <position position="203"/>
    </location>
    <ligand>
        <name>(S)-malate</name>
        <dbReference type="ChEBI" id="CHEBI:15589"/>
    </ligand>
</feature>
<feature type="active site" description="Proton donor" evidence="3">
    <location>
        <position position="150"/>
    </location>
</feature>
<dbReference type="PRINTS" id="PR00072">
    <property type="entry name" value="MALOXRDTASE"/>
</dbReference>
<dbReference type="Pfam" id="PF03949">
    <property type="entry name" value="Malic_M"/>
    <property type="match status" value="1"/>
</dbReference>
<dbReference type="GO" id="GO:0006108">
    <property type="term" value="P:malate metabolic process"/>
    <property type="evidence" value="ECO:0007669"/>
    <property type="project" value="TreeGrafter"/>
</dbReference>
<proteinExistence type="inferred from homology"/>
<dbReference type="GO" id="GO:0046872">
    <property type="term" value="F:metal ion binding"/>
    <property type="evidence" value="ECO:0007669"/>
    <property type="project" value="UniProtKB-KW"/>
</dbReference>
<evidence type="ECO:0000313" key="8">
    <source>
        <dbReference type="EMBL" id="KAJ8607169.1"/>
    </source>
</evidence>
<evidence type="ECO:0000256" key="5">
    <source>
        <dbReference type="PIRSR" id="PIRSR000106-3"/>
    </source>
</evidence>
<dbReference type="InterPro" id="IPR036291">
    <property type="entry name" value="NAD(P)-bd_dom_sf"/>
</dbReference>
<dbReference type="InterPro" id="IPR037062">
    <property type="entry name" value="Malic_N_dom_sf"/>
</dbReference>
<feature type="binding site" evidence="4">
    <location>
        <position position="467"/>
    </location>
    <ligand>
        <name>(S)-malate</name>
        <dbReference type="ChEBI" id="CHEBI:15589"/>
    </ligand>
</feature>
<keyword evidence="5" id="KW-0479">Metal-binding</keyword>
<dbReference type="Gene3D" id="3.40.50.720">
    <property type="entry name" value="NAD(P)-binding Rossmann-like Domain"/>
    <property type="match status" value="1"/>
</dbReference>
<feature type="binding site" evidence="5">
    <location>
        <position position="316"/>
    </location>
    <ligand>
        <name>a divalent metal cation</name>
        <dbReference type="ChEBI" id="CHEBI:60240"/>
    </ligand>
</feature>
<dbReference type="InterPro" id="IPR001891">
    <property type="entry name" value="Malic_OxRdtase"/>
</dbReference>
<dbReference type="NCBIfam" id="NF010052">
    <property type="entry name" value="PRK13529.1"/>
    <property type="match status" value="1"/>
</dbReference>
<comment type="caution">
    <text evidence="8">The sequence shown here is derived from an EMBL/GenBank/DDBJ whole genome shotgun (WGS) entry which is preliminary data.</text>
</comment>
<keyword evidence="2" id="KW-0560">Oxidoreductase</keyword>
<protein>
    <recommendedName>
        <fullName evidence="10">Malic enzyme</fullName>
    </recommendedName>
</protein>
<feature type="domain" description="Malic enzyme NAD-binding" evidence="6">
    <location>
        <begin position="317"/>
        <end position="581"/>
    </location>
</feature>
<dbReference type="AlphaFoldDB" id="A0AAD7XNW2"/>
<evidence type="ECO:0000256" key="3">
    <source>
        <dbReference type="PIRSR" id="PIRSR000106-1"/>
    </source>
</evidence>
<comment type="similarity">
    <text evidence="1">Belongs to the malic enzymes family.</text>
</comment>
<dbReference type="InterPro" id="IPR046346">
    <property type="entry name" value="Aminoacid_DH-like_N_sf"/>
</dbReference>
<evidence type="ECO:0000259" key="6">
    <source>
        <dbReference type="SMART" id="SM00919"/>
    </source>
</evidence>
<reference evidence="8" key="1">
    <citation type="submission" date="2023-01" db="EMBL/GenBank/DDBJ databases">
        <title>Metagenome sequencing of chrysophaentin producing Chrysophaeum taylorii.</title>
        <authorList>
            <person name="Davison J."/>
            <person name="Bewley C."/>
        </authorList>
    </citation>
    <scope>NUCLEOTIDE SEQUENCE</scope>
    <source>
        <strain evidence="8">NIES-1699</strain>
    </source>
</reference>
<evidence type="ECO:0008006" key="10">
    <source>
        <dbReference type="Google" id="ProtNLM"/>
    </source>
</evidence>
<dbReference type="Pfam" id="PF00390">
    <property type="entry name" value="malic"/>
    <property type="match status" value="1"/>
</dbReference>
<dbReference type="SMART" id="SM01274">
    <property type="entry name" value="malic"/>
    <property type="match status" value="1"/>
</dbReference>
<dbReference type="GO" id="GO:0005739">
    <property type="term" value="C:mitochondrion"/>
    <property type="evidence" value="ECO:0007669"/>
    <property type="project" value="TreeGrafter"/>
</dbReference>
<dbReference type="PANTHER" id="PTHR23406:SF32">
    <property type="entry name" value="NADP-DEPENDENT MALIC ENZYME"/>
    <property type="match status" value="1"/>
</dbReference>
<dbReference type="GO" id="GO:0004471">
    <property type="term" value="F:malate dehydrogenase (decarboxylating) (NAD+) activity"/>
    <property type="evidence" value="ECO:0007669"/>
    <property type="project" value="TreeGrafter"/>
</dbReference>
<dbReference type="InterPro" id="IPR012301">
    <property type="entry name" value="Malic_N_dom"/>
</dbReference>
<dbReference type="SUPFAM" id="SSF53223">
    <property type="entry name" value="Aminoacid dehydrogenase-like, N-terminal domain"/>
    <property type="match status" value="1"/>
</dbReference>
<feature type="active site" description="Proton acceptor" evidence="3">
    <location>
        <position position="221"/>
    </location>
</feature>
<evidence type="ECO:0000256" key="2">
    <source>
        <dbReference type="ARBA" id="ARBA00023002"/>
    </source>
</evidence>
<evidence type="ECO:0000259" key="7">
    <source>
        <dbReference type="SMART" id="SM01274"/>
    </source>
</evidence>
<name>A0AAD7XNW2_9STRA</name>
<dbReference type="GO" id="GO:0051287">
    <property type="term" value="F:NAD binding"/>
    <property type="evidence" value="ECO:0007669"/>
    <property type="project" value="InterPro"/>
</dbReference>
<keyword evidence="9" id="KW-1185">Reference proteome</keyword>
<comment type="cofactor">
    <cofactor evidence="5">
        <name>Mg(2+)</name>
        <dbReference type="ChEBI" id="CHEBI:18420"/>
    </cofactor>
    <cofactor evidence="5">
        <name>Mn(2+)</name>
        <dbReference type="ChEBI" id="CHEBI:29035"/>
    </cofactor>
    <text evidence="5">Divalent metal cations. Prefers magnesium or manganese.</text>
</comment>
<gene>
    <name evidence="8" type="ORF">CTAYLR_007340</name>
</gene>
<dbReference type="SUPFAM" id="SSF51735">
    <property type="entry name" value="NAD(P)-binding Rossmann-fold domains"/>
    <property type="match status" value="1"/>
</dbReference>